<dbReference type="EMBL" id="JAHQCW010000004">
    <property type="protein sequence ID" value="MBU9735679.1"/>
    <property type="molecule type" value="Genomic_DNA"/>
</dbReference>
<keyword evidence="4 8" id="KW-1003">Cell membrane</keyword>
<keyword evidence="6 8" id="KW-1133">Transmembrane helix</keyword>
<evidence type="ECO:0000256" key="4">
    <source>
        <dbReference type="ARBA" id="ARBA00022475"/>
    </source>
</evidence>
<feature type="transmembrane region" description="Helical" evidence="8">
    <location>
        <begin position="125"/>
        <end position="153"/>
    </location>
</feature>
<dbReference type="Proteomes" id="UP000712157">
    <property type="component" value="Unassembled WGS sequence"/>
</dbReference>
<keyword evidence="7 8" id="KW-0472">Membrane</keyword>
<evidence type="ECO:0000256" key="3">
    <source>
        <dbReference type="ARBA" id="ARBA00022448"/>
    </source>
</evidence>
<evidence type="ECO:0000313" key="9">
    <source>
        <dbReference type="EMBL" id="MBU9735679.1"/>
    </source>
</evidence>
<evidence type="ECO:0000256" key="1">
    <source>
        <dbReference type="ARBA" id="ARBA00004651"/>
    </source>
</evidence>
<comment type="caution">
    <text evidence="9">The sequence shown here is derived from an EMBL/GenBank/DDBJ whole genome shotgun (WGS) entry which is preliminary data.</text>
</comment>
<evidence type="ECO:0000313" key="10">
    <source>
        <dbReference type="Proteomes" id="UP000712157"/>
    </source>
</evidence>
<accession>A0A949NDX7</accession>
<evidence type="ECO:0000256" key="7">
    <source>
        <dbReference type="ARBA" id="ARBA00023136"/>
    </source>
</evidence>
<feature type="transmembrane region" description="Helical" evidence="8">
    <location>
        <begin position="68"/>
        <end position="88"/>
    </location>
</feature>
<dbReference type="AlphaFoldDB" id="A0A949NDX7"/>
<feature type="transmembrane region" description="Helical" evidence="8">
    <location>
        <begin position="94"/>
        <end position="113"/>
    </location>
</feature>
<evidence type="ECO:0000256" key="5">
    <source>
        <dbReference type="ARBA" id="ARBA00022692"/>
    </source>
</evidence>
<name>A0A949NDX7_9FIRM</name>
<keyword evidence="3" id="KW-0813">Transport</keyword>
<keyword evidence="10" id="KW-1185">Reference proteome</keyword>
<proteinExistence type="inferred from homology"/>
<comment type="subcellular location">
    <subcellularLocation>
        <location evidence="1 8">Cell membrane</location>
        <topology evidence="1 8">Multi-pass membrane protein</topology>
    </subcellularLocation>
</comment>
<organism evidence="9 10">
    <name type="scientific">Diplocloster agilis</name>
    <dbReference type="NCBI Taxonomy" id="2850323"/>
    <lineage>
        <taxon>Bacteria</taxon>
        <taxon>Bacillati</taxon>
        <taxon>Bacillota</taxon>
        <taxon>Clostridia</taxon>
        <taxon>Lachnospirales</taxon>
        <taxon>Lachnospiraceae</taxon>
        <taxon>Diplocloster</taxon>
    </lineage>
</organism>
<dbReference type="InterPro" id="IPR002781">
    <property type="entry name" value="TM_pro_TauE-like"/>
</dbReference>
<protein>
    <recommendedName>
        <fullName evidence="8">Probable membrane transporter protein</fullName>
    </recommendedName>
</protein>
<dbReference type="PANTHER" id="PTHR30269">
    <property type="entry name" value="TRANSMEMBRANE PROTEIN YFCA"/>
    <property type="match status" value="1"/>
</dbReference>
<gene>
    <name evidence="9" type="ORF">KTH89_03960</name>
</gene>
<dbReference type="GO" id="GO:0005886">
    <property type="term" value="C:plasma membrane"/>
    <property type="evidence" value="ECO:0007669"/>
    <property type="project" value="UniProtKB-SubCell"/>
</dbReference>
<feature type="transmembrane region" description="Helical" evidence="8">
    <location>
        <begin position="190"/>
        <end position="212"/>
    </location>
</feature>
<dbReference type="InterPro" id="IPR052017">
    <property type="entry name" value="TSUP"/>
</dbReference>
<feature type="transmembrane region" description="Helical" evidence="8">
    <location>
        <begin position="26"/>
        <end position="48"/>
    </location>
</feature>
<dbReference type="Pfam" id="PF01925">
    <property type="entry name" value="TauE"/>
    <property type="match status" value="1"/>
</dbReference>
<evidence type="ECO:0000256" key="2">
    <source>
        <dbReference type="ARBA" id="ARBA00009142"/>
    </source>
</evidence>
<evidence type="ECO:0000256" key="6">
    <source>
        <dbReference type="ARBA" id="ARBA00022989"/>
    </source>
</evidence>
<dbReference type="PANTHER" id="PTHR30269:SF37">
    <property type="entry name" value="MEMBRANE TRANSPORTER PROTEIN"/>
    <property type="match status" value="1"/>
</dbReference>
<dbReference type="RefSeq" id="WP_158342308.1">
    <property type="nucleotide sequence ID" value="NZ_JAHQCW010000004.1"/>
</dbReference>
<sequence length="238" mass="26022">MTIVYIFLTAVLSATAQSVTGFGYGVVSMAALPLVMSPVSAVAISGLIGNVQSVYLSLKSRRHINFRIMLIPLISSVISAWITIRIVVRQPDELMKKVLGVFLIGMALYLLFLNNRIKIRANVKTGLISGIVSGVANGLFGMGGPVTVMYMMAATKDKEEYLSTTQCLFLLSGIFTTIARLFSGVFTVQVWKYSALSILGMLIGLVLGNYIFKKITQKQLNFFVYGFMMCMGLIIIVT</sequence>
<keyword evidence="5 8" id="KW-0812">Transmembrane</keyword>
<comment type="similarity">
    <text evidence="2 8">Belongs to the 4-toluene sulfonate uptake permease (TSUP) (TC 2.A.102) family.</text>
</comment>
<reference evidence="9" key="1">
    <citation type="submission" date="2021-06" db="EMBL/GenBank/DDBJ databases">
        <title>Description of novel taxa of the family Lachnospiraceae.</title>
        <authorList>
            <person name="Chaplin A.V."/>
            <person name="Sokolova S.R."/>
            <person name="Pikina A.P."/>
            <person name="Korzhanova M."/>
            <person name="Belova V."/>
            <person name="Korostin D."/>
            <person name="Efimov B.A."/>
        </authorList>
    </citation>
    <scope>NUCLEOTIDE SEQUENCE</scope>
    <source>
        <strain evidence="9">ASD5720</strain>
    </source>
</reference>
<feature type="transmembrane region" description="Helical" evidence="8">
    <location>
        <begin position="219"/>
        <end position="237"/>
    </location>
</feature>
<evidence type="ECO:0000256" key="8">
    <source>
        <dbReference type="RuleBase" id="RU363041"/>
    </source>
</evidence>